<organism evidence="1 2">
    <name type="scientific">Senna tora</name>
    <dbReference type="NCBI Taxonomy" id="362788"/>
    <lineage>
        <taxon>Eukaryota</taxon>
        <taxon>Viridiplantae</taxon>
        <taxon>Streptophyta</taxon>
        <taxon>Embryophyta</taxon>
        <taxon>Tracheophyta</taxon>
        <taxon>Spermatophyta</taxon>
        <taxon>Magnoliopsida</taxon>
        <taxon>eudicotyledons</taxon>
        <taxon>Gunneridae</taxon>
        <taxon>Pentapetalae</taxon>
        <taxon>rosids</taxon>
        <taxon>fabids</taxon>
        <taxon>Fabales</taxon>
        <taxon>Fabaceae</taxon>
        <taxon>Caesalpinioideae</taxon>
        <taxon>Cassia clade</taxon>
        <taxon>Senna</taxon>
    </lineage>
</organism>
<dbReference type="EMBL" id="JAAIUW010000013">
    <property type="protein sequence ID" value="KAF7803097.1"/>
    <property type="molecule type" value="Genomic_DNA"/>
</dbReference>
<dbReference type="Proteomes" id="UP000634136">
    <property type="component" value="Unassembled WGS sequence"/>
</dbReference>
<protein>
    <submittedName>
        <fullName evidence="1">Uncharacterized protein</fullName>
    </submittedName>
</protein>
<accession>A0A834SGN4</accession>
<dbReference type="AlphaFoldDB" id="A0A834SGN4"/>
<evidence type="ECO:0000313" key="2">
    <source>
        <dbReference type="Proteomes" id="UP000634136"/>
    </source>
</evidence>
<gene>
    <name evidence="1" type="ORF">G2W53_042208</name>
</gene>
<comment type="caution">
    <text evidence="1">The sequence shown here is derived from an EMBL/GenBank/DDBJ whole genome shotgun (WGS) entry which is preliminary data.</text>
</comment>
<proteinExistence type="predicted"/>
<evidence type="ECO:0000313" key="1">
    <source>
        <dbReference type="EMBL" id="KAF7803097.1"/>
    </source>
</evidence>
<reference evidence="1" key="1">
    <citation type="submission" date="2020-09" db="EMBL/GenBank/DDBJ databases">
        <title>Genome-Enabled Discovery of Anthraquinone Biosynthesis in Senna tora.</title>
        <authorList>
            <person name="Kang S.-H."/>
            <person name="Pandey R.P."/>
            <person name="Lee C.-M."/>
            <person name="Sim J.-S."/>
            <person name="Jeong J.-T."/>
            <person name="Choi B.-S."/>
            <person name="Jung M."/>
            <person name="Ginzburg D."/>
            <person name="Zhao K."/>
            <person name="Won S.Y."/>
            <person name="Oh T.-J."/>
            <person name="Yu Y."/>
            <person name="Kim N.-H."/>
            <person name="Lee O.R."/>
            <person name="Lee T.-H."/>
            <person name="Bashyal P."/>
            <person name="Kim T.-S."/>
            <person name="Lee W.-H."/>
            <person name="Kawkins C."/>
            <person name="Kim C.-K."/>
            <person name="Kim J.S."/>
            <person name="Ahn B.O."/>
            <person name="Rhee S.Y."/>
            <person name="Sohng J.K."/>
        </authorList>
    </citation>
    <scope>NUCLEOTIDE SEQUENCE</scope>
    <source>
        <tissue evidence="1">Leaf</tissue>
    </source>
</reference>
<name>A0A834SGN4_9FABA</name>
<keyword evidence="2" id="KW-1185">Reference proteome</keyword>
<sequence>MEYGHISSMVSRVIANTAAAITQRQNSSDALID</sequence>